<evidence type="ECO:0000256" key="2">
    <source>
        <dbReference type="ARBA" id="ARBA00012438"/>
    </source>
</evidence>
<protein>
    <recommendedName>
        <fullName evidence="2">histidine kinase</fullName>
        <ecNumber evidence="2">2.7.13.3</ecNumber>
    </recommendedName>
</protein>
<dbReference type="Pfam" id="PF00563">
    <property type="entry name" value="EAL"/>
    <property type="match status" value="1"/>
</dbReference>
<dbReference type="CDD" id="cd01948">
    <property type="entry name" value="EAL"/>
    <property type="match status" value="1"/>
</dbReference>
<accession>A0ABV4YMX8</accession>
<dbReference type="PROSITE" id="PS50883">
    <property type="entry name" value="EAL"/>
    <property type="match status" value="1"/>
</dbReference>
<dbReference type="Gene3D" id="1.10.287.130">
    <property type="match status" value="1"/>
</dbReference>
<feature type="domain" description="EAL" evidence="3">
    <location>
        <begin position="92"/>
        <end position="343"/>
    </location>
</feature>
<dbReference type="SMART" id="SM00052">
    <property type="entry name" value="EAL"/>
    <property type="match status" value="1"/>
</dbReference>
<reference evidence="4 5" key="1">
    <citation type="submission" date="2024-09" db="EMBL/GenBank/DDBJ databases">
        <title>Floridaenema gen nov. (Aerosakkonemataceae, Aerosakkonematales ord. nov., Cyanobacteria) from benthic tropical and subtropical fresh waters, with the description of four new species.</title>
        <authorList>
            <person name="Moretto J.A."/>
            <person name="Berthold D.E."/>
            <person name="Lefler F.W."/>
            <person name="Huang I.-S."/>
            <person name="Laughinghouse H. IV."/>
        </authorList>
    </citation>
    <scope>NUCLEOTIDE SEQUENCE [LARGE SCALE GENOMIC DNA]</scope>
    <source>
        <strain evidence="4 5">BLCC-F154</strain>
    </source>
</reference>
<evidence type="ECO:0000313" key="4">
    <source>
        <dbReference type="EMBL" id="MFB2939418.1"/>
    </source>
</evidence>
<dbReference type="EC" id="2.7.13.3" evidence="2"/>
<dbReference type="InterPro" id="IPR035919">
    <property type="entry name" value="EAL_sf"/>
</dbReference>
<dbReference type="SMART" id="SM00388">
    <property type="entry name" value="HisKA"/>
    <property type="match status" value="1"/>
</dbReference>
<dbReference type="InterPro" id="IPR050706">
    <property type="entry name" value="Cyclic-di-GMP_PDE-like"/>
</dbReference>
<dbReference type="Proteomes" id="UP001576776">
    <property type="component" value="Unassembled WGS sequence"/>
</dbReference>
<comment type="catalytic activity">
    <reaction evidence="1">
        <text>ATP + protein L-histidine = ADP + protein N-phospho-L-histidine.</text>
        <dbReference type="EC" id="2.7.13.3"/>
    </reaction>
</comment>
<organism evidence="4 5">
    <name type="scientific">Floridaenema fluviatile BLCC-F154</name>
    <dbReference type="NCBI Taxonomy" id="3153640"/>
    <lineage>
        <taxon>Bacteria</taxon>
        <taxon>Bacillati</taxon>
        <taxon>Cyanobacteriota</taxon>
        <taxon>Cyanophyceae</taxon>
        <taxon>Oscillatoriophycideae</taxon>
        <taxon>Aerosakkonematales</taxon>
        <taxon>Aerosakkonemataceae</taxon>
        <taxon>Floridanema</taxon>
        <taxon>Floridanema fluviatile</taxon>
    </lineage>
</organism>
<dbReference type="Pfam" id="PF00512">
    <property type="entry name" value="HisKA"/>
    <property type="match status" value="1"/>
</dbReference>
<evidence type="ECO:0000259" key="3">
    <source>
        <dbReference type="PROSITE" id="PS50883"/>
    </source>
</evidence>
<dbReference type="PANTHER" id="PTHR33121:SF70">
    <property type="entry name" value="SIGNALING PROTEIN YKOW"/>
    <property type="match status" value="1"/>
</dbReference>
<dbReference type="Gene3D" id="3.20.20.450">
    <property type="entry name" value="EAL domain"/>
    <property type="match status" value="1"/>
</dbReference>
<dbReference type="EMBL" id="JBHFNS010000094">
    <property type="protein sequence ID" value="MFB2939418.1"/>
    <property type="molecule type" value="Genomic_DNA"/>
</dbReference>
<name>A0ABV4YMX8_9CYAN</name>
<proteinExistence type="predicted"/>
<gene>
    <name evidence="4" type="ORF">ACE1B6_29545</name>
</gene>
<dbReference type="InterPro" id="IPR001633">
    <property type="entry name" value="EAL_dom"/>
</dbReference>
<dbReference type="PANTHER" id="PTHR33121">
    <property type="entry name" value="CYCLIC DI-GMP PHOSPHODIESTERASE PDEF"/>
    <property type="match status" value="1"/>
</dbReference>
<dbReference type="CDD" id="cd00082">
    <property type="entry name" value="HisKA"/>
    <property type="match status" value="1"/>
</dbReference>
<sequence length="359" mass="40303">MNVNQDNSDLRLTEQLASLSSLVSHELRTPLTSIRGVLGLLHNGYLGSLSEDGLRLLDIAIHNTDRLVRLANAIDRESSVAMAILSDADIEQLQLENDLHSALRNHEFRLHYQPIVSIETNKIIGFEALCRWQHPVKGLISPTKFIPLAEKTGLIHQLGLWSIEEACYQLQKWQQQFPSNPPLSMSVNLSTLQLIQHNLVEEIQSILQRVDIAPDSLRLEITESSLIENPQEAIVIFSQLKALGVQFYVDDFGTGYSALGRLKDLPINALKIDRSFVLEKKWDISETILILAKKLGLDVIAEGVETQEDLAFIKALGCQKMQGYFFSKPVEHQVASVLIYRSLKGEESCDFCIPTAIKK</sequence>
<dbReference type="RefSeq" id="WP_413260883.1">
    <property type="nucleotide sequence ID" value="NZ_JBHFNS010000094.1"/>
</dbReference>
<comment type="caution">
    <text evidence="4">The sequence shown here is derived from an EMBL/GenBank/DDBJ whole genome shotgun (WGS) entry which is preliminary data.</text>
</comment>
<dbReference type="SUPFAM" id="SSF141868">
    <property type="entry name" value="EAL domain-like"/>
    <property type="match status" value="1"/>
</dbReference>
<evidence type="ECO:0000256" key="1">
    <source>
        <dbReference type="ARBA" id="ARBA00000085"/>
    </source>
</evidence>
<dbReference type="SUPFAM" id="SSF47384">
    <property type="entry name" value="Homodimeric domain of signal transducing histidine kinase"/>
    <property type="match status" value="1"/>
</dbReference>
<dbReference type="InterPro" id="IPR036097">
    <property type="entry name" value="HisK_dim/P_sf"/>
</dbReference>
<dbReference type="InterPro" id="IPR003661">
    <property type="entry name" value="HisK_dim/P_dom"/>
</dbReference>
<evidence type="ECO:0000313" key="5">
    <source>
        <dbReference type="Proteomes" id="UP001576776"/>
    </source>
</evidence>
<keyword evidence="5" id="KW-1185">Reference proteome</keyword>